<dbReference type="SMART" id="SM01232">
    <property type="entry name" value="H2TH"/>
    <property type="match status" value="1"/>
</dbReference>
<evidence type="ECO:0000256" key="5">
    <source>
        <dbReference type="ARBA" id="ARBA00023125"/>
    </source>
</evidence>
<keyword evidence="3" id="KW-0227">DNA damage</keyword>
<dbReference type="PROSITE" id="PS51068">
    <property type="entry name" value="FPG_CAT"/>
    <property type="match status" value="1"/>
</dbReference>
<name>A0A3D9B959_9FLAO</name>
<dbReference type="SMART" id="SM00898">
    <property type="entry name" value="Fapy_DNA_glyco"/>
    <property type="match status" value="1"/>
</dbReference>
<dbReference type="Proteomes" id="UP000256257">
    <property type="component" value="Unassembled WGS sequence"/>
</dbReference>
<dbReference type="SUPFAM" id="SSF46946">
    <property type="entry name" value="S13-like H2TH domain"/>
    <property type="match status" value="1"/>
</dbReference>
<dbReference type="OrthoDB" id="9800855at2"/>
<keyword evidence="9" id="KW-0326">Glycosidase</keyword>
<evidence type="ECO:0000256" key="3">
    <source>
        <dbReference type="ARBA" id="ARBA00022763"/>
    </source>
</evidence>
<evidence type="ECO:0000313" key="11">
    <source>
        <dbReference type="EMBL" id="REC50241.1"/>
    </source>
</evidence>
<keyword evidence="8" id="KW-0511">Multifunctional enzyme</keyword>
<dbReference type="PANTHER" id="PTHR22993">
    <property type="entry name" value="FORMAMIDOPYRIMIDINE-DNA GLYCOSYLASE"/>
    <property type="match status" value="1"/>
</dbReference>
<dbReference type="Gene3D" id="1.10.8.50">
    <property type="match status" value="1"/>
</dbReference>
<organism evidence="11 12">
    <name type="scientific">Chryseobacterium pennipullorum</name>
    <dbReference type="NCBI Taxonomy" id="2258963"/>
    <lineage>
        <taxon>Bacteria</taxon>
        <taxon>Pseudomonadati</taxon>
        <taxon>Bacteroidota</taxon>
        <taxon>Flavobacteriia</taxon>
        <taxon>Flavobacteriales</taxon>
        <taxon>Weeksellaceae</taxon>
        <taxon>Chryseobacterium group</taxon>
        <taxon>Chryseobacterium</taxon>
    </lineage>
</organism>
<dbReference type="Gene3D" id="3.20.190.10">
    <property type="entry name" value="MutM-like, N-terminal"/>
    <property type="match status" value="1"/>
</dbReference>
<keyword evidence="6" id="KW-0234">DNA repair</keyword>
<reference evidence="11 12" key="1">
    <citation type="submission" date="2018-06" db="EMBL/GenBank/DDBJ databases">
        <title>Novel Chryseobacterium species.</title>
        <authorList>
            <person name="Newman J."/>
            <person name="Hugo C."/>
            <person name="Oosthuizen L."/>
            <person name="Charimba G."/>
        </authorList>
    </citation>
    <scope>NUCLEOTIDE SEQUENCE [LARGE SCALE GENOMIC DNA]</scope>
    <source>
        <strain evidence="11 12">7_F195</strain>
    </source>
</reference>
<dbReference type="GO" id="GO:0016829">
    <property type="term" value="F:lyase activity"/>
    <property type="evidence" value="ECO:0007669"/>
    <property type="project" value="UniProtKB-KW"/>
</dbReference>
<evidence type="ECO:0000313" key="12">
    <source>
        <dbReference type="Proteomes" id="UP000256257"/>
    </source>
</evidence>
<protein>
    <submittedName>
        <fullName evidence="11">Endonuclease</fullName>
    </submittedName>
</protein>
<feature type="domain" description="Formamidopyrimidine-DNA glycosylase catalytic" evidence="10">
    <location>
        <begin position="2"/>
        <end position="91"/>
    </location>
</feature>
<keyword evidence="4" id="KW-0378">Hydrolase</keyword>
<dbReference type="GO" id="GO:0008534">
    <property type="term" value="F:oxidized purine nucleobase lesion DNA N-glycosylase activity"/>
    <property type="evidence" value="ECO:0007669"/>
    <property type="project" value="UniProtKB-EC"/>
</dbReference>
<accession>A0A3D9B959</accession>
<keyword evidence="11" id="KW-0540">Nuclease</keyword>
<dbReference type="SUPFAM" id="SSF81624">
    <property type="entry name" value="N-terminal domain of MutM-like DNA repair proteins"/>
    <property type="match status" value="1"/>
</dbReference>
<dbReference type="GO" id="GO:0008270">
    <property type="term" value="F:zinc ion binding"/>
    <property type="evidence" value="ECO:0007669"/>
    <property type="project" value="InterPro"/>
</dbReference>
<keyword evidence="12" id="KW-1185">Reference proteome</keyword>
<sequence length="250" mass="28573">MPEGPSILLMKENLQPFVGQKVTEASGNAKFDKEPLIGQTLLEIRTYGKQTYLVFEKAAVRIHLLMFGSYSIDEQTKPDKSLRLALLFSKGGMYFYTCSVKSVELEFLASIDWEADIMSDAWSPENALKKLKANPKMMVCDALMDQNIFSGVGNIIKNEVLFRIKVQPESLVGGLPLKKKKELIAEARNYSFDFLEWKREFVLKKHWLVHTRSVCPICGQKLVKKQTGVGKRRSFYCEKDQKRYSIKEGS</sequence>
<dbReference type="EMBL" id="QNVV01000001">
    <property type="protein sequence ID" value="REC50241.1"/>
    <property type="molecule type" value="Genomic_DNA"/>
</dbReference>
<comment type="catalytic activity">
    <reaction evidence="1">
        <text>Hydrolysis of DNA containing ring-opened 7-methylguanine residues, releasing 2,6-diamino-4-hydroxy-5-(N-methyl)formamidopyrimidine.</text>
        <dbReference type="EC" id="3.2.2.23"/>
    </reaction>
</comment>
<gene>
    <name evidence="11" type="ORF">DRF67_01555</name>
</gene>
<evidence type="ECO:0000256" key="4">
    <source>
        <dbReference type="ARBA" id="ARBA00022801"/>
    </source>
</evidence>
<evidence type="ECO:0000256" key="2">
    <source>
        <dbReference type="ARBA" id="ARBA00009409"/>
    </source>
</evidence>
<comment type="similarity">
    <text evidence="2">Belongs to the FPG family.</text>
</comment>
<dbReference type="PANTHER" id="PTHR22993:SF9">
    <property type="entry name" value="FORMAMIDOPYRIMIDINE-DNA GLYCOSYLASE"/>
    <property type="match status" value="1"/>
</dbReference>
<keyword evidence="7" id="KW-0456">Lyase</keyword>
<evidence type="ECO:0000256" key="8">
    <source>
        <dbReference type="ARBA" id="ARBA00023268"/>
    </source>
</evidence>
<evidence type="ECO:0000259" key="10">
    <source>
        <dbReference type="PROSITE" id="PS51068"/>
    </source>
</evidence>
<comment type="caution">
    <text evidence="11">The sequence shown here is derived from an EMBL/GenBank/DDBJ whole genome shotgun (WGS) entry which is preliminary data.</text>
</comment>
<proteinExistence type="inferred from homology"/>
<dbReference type="InterPro" id="IPR015886">
    <property type="entry name" value="H2TH_FPG"/>
</dbReference>
<dbReference type="GO" id="GO:0003684">
    <property type="term" value="F:damaged DNA binding"/>
    <property type="evidence" value="ECO:0007669"/>
    <property type="project" value="InterPro"/>
</dbReference>
<dbReference type="GO" id="GO:0006284">
    <property type="term" value="P:base-excision repair"/>
    <property type="evidence" value="ECO:0007669"/>
    <property type="project" value="InterPro"/>
</dbReference>
<evidence type="ECO:0000256" key="7">
    <source>
        <dbReference type="ARBA" id="ARBA00023239"/>
    </source>
</evidence>
<dbReference type="RefSeq" id="WP_115926067.1">
    <property type="nucleotide sequence ID" value="NZ_QNVV01000001.1"/>
</dbReference>
<keyword evidence="11" id="KW-0255">Endonuclease</keyword>
<dbReference type="InterPro" id="IPR010979">
    <property type="entry name" value="Ribosomal_uS13-like_H2TH"/>
</dbReference>
<dbReference type="CDD" id="cd08974">
    <property type="entry name" value="BaFpgNei_N_2"/>
    <property type="match status" value="1"/>
</dbReference>
<evidence type="ECO:0000256" key="6">
    <source>
        <dbReference type="ARBA" id="ARBA00023204"/>
    </source>
</evidence>
<evidence type="ECO:0000256" key="9">
    <source>
        <dbReference type="ARBA" id="ARBA00023295"/>
    </source>
</evidence>
<dbReference type="GO" id="GO:0003906">
    <property type="term" value="F:DNA-(apurinic or apyrimidinic site) endonuclease activity"/>
    <property type="evidence" value="ECO:0007669"/>
    <property type="project" value="InterPro"/>
</dbReference>
<dbReference type="InterPro" id="IPR012319">
    <property type="entry name" value="FPG_cat"/>
</dbReference>
<evidence type="ECO:0000256" key="1">
    <source>
        <dbReference type="ARBA" id="ARBA00001668"/>
    </source>
</evidence>
<dbReference type="Pfam" id="PF06831">
    <property type="entry name" value="H2TH"/>
    <property type="match status" value="1"/>
</dbReference>
<dbReference type="Pfam" id="PF01149">
    <property type="entry name" value="Fapy_DNA_glyco"/>
    <property type="match status" value="1"/>
</dbReference>
<keyword evidence="5" id="KW-0238">DNA-binding</keyword>
<dbReference type="AlphaFoldDB" id="A0A3D9B959"/>
<dbReference type="InterPro" id="IPR035937">
    <property type="entry name" value="FPG_N"/>
</dbReference>